<dbReference type="InterPro" id="IPR016181">
    <property type="entry name" value="Acyl_CoA_acyltransferase"/>
</dbReference>
<dbReference type="AlphaFoldDB" id="A0A382LR32"/>
<dbReference type="GO" id="GO:0016747">
    <property type="term" value="F:acyltransferase activity, transferring groups other than amino-acyl groups"/>
    <property type="evidence" value="ECO:0007669"/>
    <property type="project" value="InterPro"/>
</dbReference>
<dbReference type="CDD" id="cd04301">
    <property type="entry name" value="NAT_SF"/>
    <property type="match status" value="1"/>
</dbReference>
<keyword evidence="2" id="KW-0012">Acyltransferase</keyword>
<evidence type="ECO:0000313" key="4">
    <source>
        <dbReference type="EMBL" id="SVC39070.1"/>
    </source>
</evidence>
<dbReference type="Gene3D" id="3.40.630.30">
    <property type="match status" value="1"/>
</dbReference>
<reference evidence="4" key="1">
    <citation type="submission" date="2018-05" db="EMBL/GenBank/DDBJ databases">
        <authorList>
            <person name="Lanie J.A."/>
            <person name="Ng W.-L."/>
            <person name="Kazmierczak K.M."/>
            <person name="Andrzejewski T.M."/>
            <person name="Davidsen T.M."/>
            <person name="Wayne K.J."/>
            <person name="Tettelin H."/>
            <person name="Glass J.I."/>
            <person name="Rusch D."/>
            <person name="Podicherti R."/>
            <person name="Tsui H.-C.T."/>
            <person name="Winkler M.E."/>
        </authorList>
    </citation>
    <scope>NUCLEOTIDE SEQUENCE</scope>
</reference>
<gene>
    <name evidence="4" type="ORF">METZ01_LOCUS291924</name>
</gene>
<keyword evidence="1" id="KW-0808">Transferase</keyword>
<sequence>MAGFAGVSLDHALEEKLGGELAGHDWRWRKARHIDDDVAVHAEGIFVAETEGEVVGYISTALDREAGKGRIPNLAVAVGARGEGIGRALIEHALDYFREENLAYAVIETMESNPIGQTLYPASGFQEIARQVHYARRL</sequence>
<accession>A0A382LR32</accession>
<dbReference type="SUPFAM" id="SSF55729">
    <property type="entry name" value="Acyl-CoA N-acyltransferases (Nat)"/>
    <property type="match status" value="1"/>
</dbReference>
<dbReference type="Pfam" id="PF00583">
    <property type="entry name" value="Acetyltransf_1"/>
    <property type="match status" value="1"/>
</dbReference>
<dbReference type="PROSITE" id="PS51186">
    <property type="entry name" value="GNAT"/>
    <property type="match status" value="1"/>
</dbReference>
<dbReference type="EMBL" id="UINC01088650">
    <property type="protein sequence ID" value="SVC39070.1"/>
    <property type="molecule type" value="Genomic_DNA"/>
</dbReference>
<organism evidence="4">
    <name type="scientific">marine metagenome</name>
    <dbReference type="NCBI Taxonomy" id="408172"/>
    <lineage>
        <taxon>unclassified sequences</taxon>
        <taxon>metagenomes</taxon>
        <taxon>ecological metagenomes</taxon>
    </lineage>
</organism>
<name>A0A382LR32_9ZZZZ</name>
<dbReference type="InterPro" id="IPR000182">
    <property type="entry name" value="GNAT_dom"/>
</dbReference>
<proteinExistence type="predicted"/>
<feature type="domain" description="N-acetyltransferase" evidence="3">
    <location>
        <begin position="7"/>
        <end position="138"/>
    </location>
</feature>
<dbReference type="PANTHER" id="PTHR43877">
    <property type="entry name" value="AMINOALKYLPHOSPHONATE N-ACETYLTRANSFERASE-RELATED-RELATED"/>
    <property type="match status" value="1"/>
</dbReference>
<protein>
    <recommendedName>
        <fullName evidence="3">N-acetyltransferase domain-containing protein</fullName>
    </recommendedName>
</protein>
<evidence type="ECO:0000256" key="1">
    <source>
        <dbReference type="ARBA" id="ARBA00022679"/>
    </source>
</evidence>
<dbReference type="InterPro" id="IPR050832">
    <property type="entry name" value="Bact_Acetyltransf"/>
</dbReference>
<evidence type="ECO:0000259" key="3">
    <source>
        <dbReference type="PROSITE" id="PS51186"/>
    </source>
</evidence>
<evidence type="ECO:0000256" key="2">
    <source>
        <dbReference type="ARBA" id="ARBA00023315"/>
    </source>
</evidence>